<evidence type="ECO:0008006" key="3">
    <source>
        <dbReference type="Google" id="ProtNLM"/>
    </source>
</evidence>
<protein>
    <recommendedName>
        <fullName evidence="3">Secreted protein</fullName>
    </recommendedName>
</protein>
<gene>
    <name evidence="1" type="ORF">QQF64_029768</name>
</gene>
<name>A0ABR3N1E3_9TELE</name>
<dbReference type="EMBL" id="JAYMGO010000007">
    <property type="protein sequence ID" value="KAL1270752.1"/>
    <property type="molecule type" value="Genomic_DNA"/>
</dbReference>
<organism evidence="1 2">
    <name type="scientific">Cirrhinus molitorella</name>
    <name type="common">mud carp</name>
    <dbReference type="NCBI Taxonomy" id="172907"/>
    <lineage>
        <taxon>Eukaryota</taxon>
        <taxon>Metazoa</taxon>
        <taxon>Chordata</taxon>
        <taxon>Craniata</taxon>
        <taxon>Vertebrata</taxon>
        <taxon>Euteleostomi</taxon>
        <taxon>Actinopterygii</taxon>
        <taxon>Neopterygii</taxon>
        <taxon>Teleostei</taxon>
        <taxon>Ostariophysi</taxon>
        <taxon>Cypriniformes</taxon>
        <taxon>Cyprinidae</taxon>
        <taxon>Labeoninae</taxon>
        <taxon>Labeonini</taxon>
        <taxon>Cirrhinus</taxon>
    </lineage>
</organism>
<proteinExistence type="predicted"/>
<evidence type="ECO:0000313" key="2">
    <source>
        <dbReference type="Proteomes" id="UP001558613"/>
    </source>
</evidence>
<keyword evidence="2" id="KW-1185">Reference proteome</keyword>
<sequence length="66" mass="7214">MPSVMSAACFSLSRVVRIAYPPATAHMLGTWNSWTWPWAKLGQAGTDGAKLPVGHQKLNKKENCCL</sequence>
<reference evidence="1 2" key="1">
    <citation type="submission" date="2023-09" db="EMBL/GenBank/DDBJ databases">
        <authorList>
            <person name="Wang M."/>
        </authorList>
    </citation>
    <scope>NUCLEOTIDE SEQUENCE [LARGE SCALE GENOMIC DNA]</scope>
    <source>
        <strain evidence="1">GT-2023</strain>
        <tissue evidence="1">Liver</tissue>
    </source>
</reference>
<evidence type="ECO:0000313" key="1">
    <source>
        <dbReference type="EMBL" id="KAL1270752.1"/>
    </source>
</evidence>
<comment type="caution">
    <text evidence="1">The sequence shown here is derived from an EMBL/GenBank/DDBJ whole genome shotgun (WGS) entry which is preliminary data.</text>
</comment>
<dbReference type="Proteomes" id="UP001558613">
    <property type="component" value="Unassembled WGS sequence"/>
</dbReference>
<accession>A0ABR3N1E3</accession>